<dbReference type="SUPFAM" id="SSF63446">
    <property type="entry name" value="Type I dockerin domain"/>
    <property type="match status" value="1"/>
</dbReference>
<feature type="domain" description="CBM6" evidence="9">
    <location>
        <begin position="379"/>
        <end position="509"/>
    </location>
</feature>
<dbReference type="InterPro" id="IPR036439">
    <property type="entry name" value="Dockerin_dom_sf"/>
</dbReference>
<dbReference type="CDD" id="cd14256">
    <property type="entry name" value="Dockerin_I"/>
    <property type="match status" value="1"/>
</dbReference>
<evidence type="ECO:0000256" key="3">
    <source>
        <dbReference type="ARBA" id="ARBA00022729"/>
    </source>
</evidence>
<dbReference type="SUPFAM" id="SSF75005">
    <property type="entry name" value="Arabinanase/levansucrase/invertase"/>
    <property type="match status" value="1"/>
</dbReference>
<dbReference type="InterPro" id="IPR005084">
    <property type="entry name" value="CBM6"/>
</dbReference>
<gene>
    <name evidence="11" type="primary">xynD</name>
    <name evidence="12" type="ORF">B9R14_13330</name>
    <name evidence="11" type="ORF">HVS_09215</name>
</gene>
<keyword evidence="6 11" id="KW-0326">Glycosidase</keyword>
<evidence type="ECO:0000313" key="11">
    <source>
        <dbReference type="EMBL" id="AUG57747.1"/>
    </source>
</evidence>
<evidence type="ECO:0000313" key="13">
    <source>
        <dbReference type="Proteomes" id="UP000233534"/>
    </source>
</evidence>
<dbReference type="RefSeq" id="WP_101301462.1">
    <property type="nucleotide sequence ID" value="NZ_CP025197.1"/>
</dbReference>
<dbReference type="Proteomes" id="UP000239720">
    <property type="component" value="Unassembled WGS sequence"/>
</dbReference>
<keyword evidence="2" id="KW-0858">Xylan degradation</keyword>
<evidence type="ECO:0000256" key="7">
    <source>
        <dbReference type="SAM" id="MobiDB-lite"/>
    </source>
</evidence>
<dbReference type="GO" id="GO:0045493">
    <property type="term" value="P:xylan catabolic process"/>
    <property type="evidence" value="ECO:0007669"/>
    <property type="project" value="UniProtKB-KW"/>
</dbReference>
<dbReference type="InterPro" id="IPR018247">
    <property type="entry name" value="EF_Hand_1_Ca_BS"/>
</dbReference>
<evidence type="ECO:0000256" key="4">
    <source>
        <dbReference type="ARBA" id="ARBA00022801"/>
    </source>
</evidence>
<keyword evidence="4 11" id="KW-0378">Hydrolase</keyword>
<dbReference type="CDD" id="cd09003">
    <property type="entry name" value="GH43_XynD-like"/>
    <property type="match status" value="1"/>
</dbReference>
<comment type="similarity">
    <text evidence="1">Belongs to the glycosyl hydrolase 43 family.</text>
</comment>
<dbReference type="Pfam" id="PF00404">
    <property type="entry name" value="Dockerin_1"/>
    <property type="match status" value="1"/>
</dbReference>
<dbReference type="PANTHER" id="PTHR43772:SF2">
    <property type="entry name" value="PUTATIVE (AFU_ORTHOLOGUE AFUA_2G04480)-RELATED"/>
    <property type="match status" value="1"/>
</dbReference>
<evidence type="ECO:0000259" key="9">
    <source>
        <dbReference type="PROSITE" id="PS51175"/>
    </source>
</evidence>
<feature type="domain" description="Dockerin" evidence="10">
    <location>
        <begin position="661"/>
        <end position="727"/>
    </location>
</feature>
<evidence type="ECO:0000256" key="6">
    <source>
        <dbReference type="ARBA" id="ARBA00023295"/>
    </source>
</evidence>
<dbReference type="SMART" id="SM00606">
    <property type="entry name" value="CBD_IV"/>
    <property type="match status" value="2"/>
</dbReference>
<dbReference type="InterPro" id="IPR002105">
    <property type="entry name" value="Dockerin_1_rpt"/>
</dbReference>
<dbReference type="Gene3D" id="2.115.10.20">
    <property type="entry name" value="Glycosyl hydrolase domain, family 43"/>
    <property type="match status" value="1"/>
</dbReference>
<proteinExistence type="inferred from homology"/>
<dbReference type="PROSITE" id="PS51766">
    <property type="entry name" value="DOCKERIN"/>
    <property type="match status" value="1"/>
</dbReference>
<feature type="chain" id="PRO_5036043869" evidence="8">
    <location>
        <begin position="28"/>
        <end position="727"/>
    </location>
</feature>
<keyword evidence="3 8" id="KW-0732">Signal</keyword>
<evidence type="ECO:0000256" key="1">
    <source>
        <dbReference type="ARBA" id="ARBA00009865"/>
    </source>
</evidence>
<dbReference type="PROSITE" id="PS51175">
    <property type="entry name" value="CBM6"/>
    <property type="match status" value="2"/>
</dbReference>
<dbReference type="GO" id="GO:0046556">
    <property type="term" value="F:alpha-L-arabinofuranosidase activity"/>
    <property type="evidence" value="ECO:0007669"/>
    <property type="project" value="UniProtKB-EC"/>
</dbReference>
<dbReference type="EMBL" id="NEMB01000003">
    <property type="protein sequence ID" value="PQQ67636.1"/>
    <property type="molecule type" value="Genomic_DNA"/>
</dbReference>
<dbReference type="EC" id="3.2.1.55" evidence="11"/>
<dbReference type="KEGG" id="hsc:HVS_09215"/>
<dbReference type="SUPFAM" id="SSF49785">
    <property type="entry name" value="Galactose-binding domain-like"/>
    <property type="match status" value="2"/>
</dbReference>
<dbReference type="OrthoDB" id="9801455at2"/>
<dbReference type="PANTHER" id="PTHR43772">
    <property type="entry name" value="ENDO-1,4-BETA-XYLANASE"/>
    <property type="match status" value="1"/>
</dbReference>
<dbReference type="Proteomes" id="UP000233534">
    <property type="component" value="Chromosome"/>
</dbReference>
<dbReference type="Gene3D" id="2.60.120.260">
    <property type="entry name" value="Galactose-binding domain-like"/>
    <property type="match status" value="2"/>
</dbReference>
<dbReference type="EMBL" id="CP025197">
    <property type="protein sequence ID" value="AUG57747.1"/>
    <property type="molecule type" value="Genomic_DNA"/>
</dbReference>
<dbReference type="InterPro" id="IPR006710">
    <property type="entry name" value="Glyco_hydro_43"/>
</dbReference>
<dbReference type="Pfam" id="PF03422">
    <property type="entry name" value="CBM_6"/>
    <property type="match status" value="2"/>
</dbReference>
<dbReference type="GO" id="GO:0030246">
    <property type="term" value="F:carbohydrate binding"/>
    <property type="evidence" value="ECO:0007669"/>
    <property type="project" value="InterPro"/>
</dbReference>
<dbReference type="AlphaFoldDB" id="A0A2K9E1V8"/>
<feature type="region of interest" description="Disordered" evidence="7">
    <location>
        <begin position="512"/>
        <end position="537"/>
    </location>
</feature>
<feature type="compositionally biased region" description="Acidic residues" evidence="7">
    <location>
        <begin position="513"/>
        <end position="531"/>
    </location>
</feature>
<name>A0A2K9E1V8_9FIRM</name>
<dbReference type="InterPro" id="IPR052176">
    <property type="entry name" value="Glycosyl_Hydrlase_43_Enz"/>
</dbReference>
<dbReference type="InterPro" id="IPR023296">
    <property type="entry name" value="Glyco_hydro_beta-prop_sf"/>
</dbReference>
<reference evidence="12 14" key="2">
    <citation type="journal article" date="2018" name="Syst. Appl. Microbiol.">
        <title>Characterization and high-quality draft genome sequence of Herbivorax saccincola A7, an anaerobic, alkaliphilic, thermophilic, cellulolytic, and xylanolytic bacterium.</title>
        <authorList>
            <person name="Aikawa S."/>
            <person name="Baramee S."/>
            <person name="Sermsathanaswadi J."/>
            <person name="Thianheng P."/>
            <person name="Tachaapaikoon C."/>
            <person name="Shikata A."/>
            <person name="Waeonukul R."/>
            <person name="Pason P."/>
            <person name="Ratanakhanokchai K."/>
            <person name="Kosugi A."/>
        </authorList>
    </citation>
    <scope>NUCLEOTIDE SEQUENCE [LARGE SCALE GENOMIC DNA]</scope>
    <source>
        <strain evidence="12 14">A7</strain>
    </source>
</reference>
<keyword evidence="5" id="KW-0119">Carbohydrate metabolism</keyword>
<dbReference type="Pfam" id="PF04616">
    <property type="entry name" value="Glyco_hydro_43"/>
    <property type="match status" value="1"/>
</dbReference>
<reference evidence="11 13" key="1">
    <citation type="submission" date="2017-12" db="EMBL/GenBank/DDBJ databases">
        <title>Complete genome sequence of Herbivorax saccincola GGR1, a novel Cellulosome-producing hydrolytic bacterium in a thermophilic biogas plant, established by Illumina and Nanopore MinION sequencing.</title>
        <authorList>
            <person name="Pechtl A."/>
            <person name="Ruckert C."/>
            <person name="Koeck D.E."/>
            <person name="Maus I."/>
            <person name="Winkler A."/>
            <person name="Kalinowski J."/>
            <person name="Puhler A."/>
            <person name="Schwarz W.W."/>
            <person name="Zverlov V.V."/>
            <person name="Schluter A."/>
            <person name="Liebl W."/>
        </authorList>
    </citation>
    <scope>NUCLEOTIDE SEQUENCE [LARGE SCALE GENOMIC DNA]</scope>
    <source>
        <strain evidence="11">GGR1</strain>
        <strain evidence="13">SR1</strain>
    </source>
</reference>
<evidence type="ECO:0000256" key="5">
    <source>
        <dbReference type="ARBA" id="ARBA00023277"/>
    </source>
</evidence>
<accession>A0A2K9E1V8</accession>
<evidence type="ECO:0000259" key="10">
    <source>
        <dbReference type="PROSITE" id="PS51766"/>
    </source>
</evidence>
<evidence type="ECO:0000313" key="14">
    <source>
        <dbReference type="Proteomes" id="UP000239720"/>
    </source>
</evidence>
<dbReference type="CDD" id="cd04084">
    <property type="entry name" value="CBM6_xylanase-like"/>
    <property type="match status" value="2"/>
</dbReference>
<evidence type="ECO:0000256" key="8">
    <source>
        <dbReference type="SAM" id="SignalP"/>
    </source>
</evidence>
<dbReference type="InterPro" id="IPR006584">
    <property type="entry name" value="Cellulose-bd_IV"/>
</dbReference>
<keyword evidence="13" id="KW-1185">Reference proteome</keyword>
<keyword evidence="2" id="KW-0624">Polysaccharide degradation</keyword>
<dbReference type="InterPro" id="IPR008979">
    <property type="entry name" value="Galactose-bd-like_sf"/>
</dbReference>
<organism evidence="11 13">
    <name type="scientific">Acetivibrio saccincola</name>
    <dbReference type="NCBI Taxonomy" id="1677857"/>
    <lineage>
        <taxon>Bacteria</taxon>
        <taxon>Bacillati</taxon>
        <taxon>Bacillota</taxon>
        <taxon>Clostridia</taxon>
        <taxon>Eubacteriales</taxon>
        <taxon>Oscillospiraceae</taxon>
        <taxon>Acetivibrio</taxon>
    </lineage>
</organism>
<dbReference type="InterPro" id="IPR016134">
    <property type="entry name" value="Dockerin_dom"/>
</dbReference>
<sequence>MKKKNFCTLITFVVLLFSSLFTVTSYGVNSPTAKKIGNSNPLIDHKLGADPYALVYDGRVYLYMSSDAYEYSNGRIVENSFSNLNKIHVISSADLVNWTDHGAIPVAGANGLNGGKGIAKWAWGSWAPSATYKIIDGKPKFFLYFANTGAGIGVLTADSPIGPWKDPLGKPLVDHNTPGMAGVTWLFDPAVLVDDDGSGYLYCGGGIPDDTNPASIANPGTGRVIKLGDDMISTVGSAVRIDAPYFFEAAEIHKYNGKYYYSYCINFAGTHPPEYPKGEIAYMVSDNPMGPFTYKGTFLRNPSVFFGVGGNNHHTTFNFRGEWYVAYHSQTVSLAQTGAGRGYRSPNINKMEMNPDGTIKQVQGDYKGVAQLVNLDPYKRNEAETIGWNAGISTEDCQAPGGPLYNQNVANINNNDWIGVGNVDFGSVGATEFIANVASDTKGGRIEIRLGSPTGTLVGTLNVGNTGGWQKWELVKTSVNNVTGVHDVFFVFKGDDSNYLFNIDYWQFVEGEGQNDDGNDDGDDDEEEESEKDAFSRIEAEDFSSYNSSTLEVIGTPNNSEGIGYIERGNYVVYKNVNFGKGAVSFKGMVASELATNIELRLNSPTGTLIGTLKVGITEGWNEYEEQTCSVSGAEGVNDLYLVFSGPVNIDWFTFEGEEKDRVILGDINGDGIINTTDATLLGRHLLEIRPLTGDALLSADINKDGNIDTLDYAMLTRHILEIISLN</sequence>
<dbReference type="Gene3D" id="1.10.1330.10">
    <property type="entry name" value="Dockerin domain"/>
    <property type="match status" value="1"/>
</dbReference>
<feature type="domain" description="CBM6" evidence="9">
    <location>
        <begin position="536"/>
        <end position="656"/>
    </location>
</feature>
<protein>
    <submittedName>
        <fullName evidence="11">Arabinoxylan arabinofuranohydrolase</fullName>
        <ecNumber evidence="11">3.2.1.55</ecNumber>
    </submittedName>
</protein>
<dbReference type="PROSITE" id="PS00018">
    <property type="entry name" value="EF_HAND_1"/>
    <property type="match status" value="1"/>
</dbReference>
<evidence type="ECO:0000256" key="2">
    <source>
        <dbReference type="ARBA" id="ARBA00022651"/>
    </source>
</evidence>
<feature type="signal peptide" evidence="8">
    <location>
        <begin position="1"/>
        <end position="27"/>
    </location>
</feature>
<evidence type="ECO:0000313" key="12">
    <source>
        <dbReference type="EMBL" id="PQQ67636.1"/>
    </source>
</evidence>